<organism evidence="1 2">
    <name type="scientific">Gigaspora margarita</name>
    <dbReference type="NCBI Taxonomy" id="4874"/>
    <lineage>
        <taxon>Eukaryota</taxon>
        <taxon>Fungi</taxon>
        <taxon>Fungi incertae sedis</taxon>
        <taxon>Mucoromycota</taxon>
        <taxon>Glomeromycotina</taxon>
        <taxon>Glomeromycetes</taxon>
        <taxon>Diversisporales</taxon>
        <taxon>Gigasporaceae</taxon>
        <taxon>Gigaspora</taxon>
    </lineage>
</organism>
<dbReference type="EMBL" id="CAJVQB010171671">
    <property type="protein sequence ID" value="CAG8857499.1"/>
    <property type="molecule type" value="Genomic_DNA"/>
</dbReference>
<protein>
    <submittedName>
        <fullName evidence="1">29759_t:CDS:1</fullName>
    </submittedName>
</protein>
<comment type="caution">
    <text evidence="1">The sequence shown here is derived from an EMBL/GenBank/DDBJ whole genome shotgun (WGS) entry which is preliminary data.</text>
</comment>
<evidence type="ECO:0000313" key="2">
    <source>
        <dbReference type="Proteomes" id="UP000789901"/>
    </source>
</evidence>
<reference evidence="1 2" key="1">
    <citation type="submission" date="2021-06" db="EMBL/GenBank/DDBJ databases">
        <authorList>
            <person name="Kallberg Y."/>
            <person name="Tangrot J."/>
            <person name="Rosling A."/>
        </authorList>
    </citation>
    <scope>NUCLEOTIDE SEQUENCE [LARGE SCALE GENOMIC DNA]</scope>
    <source>
        <strain evidence="1 2">120-4 pot B 10/14</strain>
    </source>
</reference>
<gene>
    <name evidence="1" type="ORF">GMARGA_LOCUS46318</name>
</gene>
<proteinExistence type="predicted"/>
<sequence>TLKDYNRIYASSFKENIAEFIKPFVHAKTTNDDSKANNNNNIPKVKLINMTFEKYLVKWTLQCNENFDILKVESLLEENVSDELSFRPNYHNLPTPFTINAFCLDNDDLVIYGQLSLLIWTFSAEKKIKLIYCWHLNPNDDSIVKSLSSNSSNLE</sequence>
<feature type="non-terminal residue" evidence="1">
    <location>
        <position position="1"/>
    </location>
</feature>
<dbReference type="Proteomes" id="UP000789901">
    <property type="component" value="Unassembled WGS sequence"/>
</dbReference>
<keyword evidence="2" id="KW-1185">Reference proteome</keyword>
<evidence type="ECO:0000313" key="1">
    <source>
        <dbReference type="EMBL" id="CAG8857499.1"/>
    </source>
</evidence>
<accession>A0ABN7XQI1</accession>
<feature type="non-terminal residue" evidence="1">
    <location>
        <position position="155"/>
    </location>
</feature>
<name>A0ABN7XQI1_GIGMA</name>